<keyword evidence="3" id="KW-0862">Zinc</keyword>
<dbReference type="PANTHER" id="PTHR39418">
    <property type="entry name" value="DEHYDROGENASE-RELATED"/>
    <property type="match status" value="1"/>
</dbReference>
<evidence type="ECO:0000259" key="5">
    <source>
        <dbReference type="Pfam" id="PF02663"/>
    </source>
</evidence>
<feature type="domain" description="Zinc finger DksA/TraR C4-type" evidence="4">
    <location>
        <begin position="172"/>
        <end position="204"/>
    </location>
</feature>
<dbReference type="SUPFAM" id="SSF143555">
    <property type="entry name" value="FwdE-like"/>
    <property type="match status" value="1"/>
</dbReference>
<evidence type="ECO:0000256" key="2">
    <source>
        <dbReference type="ARBA" id="ARBA00022771"/>
    </source>
</evidence>
<dbReference type="InterPro" id="IPR026328">
    <property type="entry name" value="FmdE"/>
</dbReference>
<dbReference type="PIRSF" id="PIRSF006578">
    <property type="entry name" value="FwdE"/>
    <property type="match status" value="1"/>
</dbReference>
<name>A0A7C4NLR2_9CREN</name>
<evidence type="ECO:0000256" key="3">
    <source>
        <dbReference type="ARBA" id="ARBA00022833"/>
    </source>
</evidence>
<evidence type="ECO:0000313" key="7">
    <source>
        <dbReference type="EMBL" id="HGQ64909.1"/>
    </source>
</evidence>
<evidence type="ECO:0000313" key="6">
    <source>
        <dbReference type="EMBL" id="HGQ35668.1"/>
    </source>
</evidence>
<organism evidence="7">
    <name type="scientific">Ignisphaera aggregans</name>
    <dbReference type="NCBI Taxonomy" id="334771"/>
    <lineage>
        <taxon>Archaea</taxon>
        <taxon>Thermoproteota</taxon>
        <taxon>Thermoprotei</taxon>
        <taxon>Desulfurococcales</taxon>
        <taxon>Desulfurococcaceae</taxon>
        <taxon>Ignisphaera</taxon>
    </lineage>
</organism>
<proteinExistence type="predicted"/>
<dbReference type="PANTHER" id="PTHR39418:SF1">
    <property type="entry name" value="DEHYDROGENASE"/>
    <property type="match status" value="1"/>
</dbReference>
<evidence type="ECO:0000256" key="1">
    <source>
        <dbReference type="ARBA" id="ARBA00022723"/>
    </source>
</evidence>
<protein>
    <submittedName>
        <fullName evidence="7">Formylmethanofuran dehydrogenase</fullName>
    </submittedName>
</protein>
<dbReference type="GO" id="GO:0008270">
    <property type="term" value="F:zinc ion binding"/>
    <property type="evidence" value="ECO:0007669"/>
    <property type="project" value="UniProtKB-KW"/>
</dbReference>
<dbReference type="Pfam" id="PF01258">
    <property type="entry name" value="zf-dskA_traR"/>
    <property type="match status" value="1"/>
</dbReference>
<keyword evidence="1" id="KW-0479">Metal-binding</keyword>
<dbReference type="EMBL" id="DTBD01000058">
    <property type="protein sequence ID" value="HGQ64909.1"/>
    <property type="molecule type" value="Genomic_DNA"/>
</dbReference>
<accession>A0A7C4NLR2</accession>
<dbReference type="Pfam" id="PF02663">
    <property type="entry name" value="FmdE"/>
    <property type="match status" value="1"/>
</dbReference>
<dbReference type="InterPro" id="IPR003814">
    <property type="entry name" value="FmdEsu_dom"/>
</dbReference>
<feature type="domain" description="Formylmethanofuran dehydrogenase subunit E" evidence="5">
    <location>
        <begin position="13"/>
        <end position="156"/>
    </location>
</feature>
<dbReference type="InterPro" id="IPR053194">
    <property type="entry name" value="tRNA_methyltr_O"/>
</dbReference>
<comment type="caution">
    <text evidence="7">The sequence shown here is derived from an EMBL/GenBank/DDBJ whole genome shotgun (WGS) entry which is preliminary data.</text>
</comment>
<dbReference type="EMBL" id="DTCK01000016">
    <property type="protein sequence ID" value="HGQ35668.1"/>
    <property type="molecule type" value="Genomic_DNA"/>
</dbReference>
<dbReference type="Gene3D" id="3.30.1330.130">
    <property type="match status" value="1"/>
</dbReference>
<sequence>MVSRELIDKAKRFHGHICPFLVLGLRMSEIAMKKLGVARAGVADTIREDLVAIVEVNNCLVDGVQVATGCTLGNNSLVYIDLGKNALTLVKRGGKIGVRVYIDADKIRSKYFPEEALKLFQKVVVERKGSEDEVEKLHAMWEEIGYRIADVPEKEFVVQEVEIIEEIERGPIFKSLRCSKCGELVMETRIIRVNDDILCYKCAGFEANAVIGRGIERLKTLPYKVSKVL</sequence>
<reference evidence="7" key="1">
    <citation type="journal article" date="2020" name="mSystems">
        <title>Genome- and Community-Level Interaction Insights into Carbon Utilization and Element Cycling Functions of Hydrothermarchaeota in Hydrothermal Sediment.</title>
        <authorList>
            <person name="Zhou Z."/>
            <person name="Liu Y."/>
            <person name="Xu W."/>
            <person name="Pan J."/>
            <person name="Luo Z.H."/>
            <person name="Li M."/>
        </authorList>
    </citation>
    <scope>NUCLEOTIDE SEQUENCE [LARGE SCALE GENOMIC DNA]</scope>
    <source>
        <strain evidence="7">SpSt-637</strain>
        <strain evidence="6">SpSt-667</strain>
    </source>
</reference>
<dbReference type="AlphaFoldDB" id="A0A7C4NLR2"/>
<keyword evidence="2" id="KW-0863">Zinc-finger</keyword>
<gene>
    <name evidence="7" type="ORF">ENU08_06675</name>
    <name evidence="6" type="ORF">ENU41_03205</name>
</gene>
<evidence type="ECO:0000259" key="4">
    <source>
        <dbReference type="Pfam" id="PF01258"/>
    </source>
</evidence>
<dbReference type="InterPro" id="IPR000962">
    <property type="entry name" value="Znf_DskA_TraR"/>
</dbReference>